<evidence type="ECO:0000259" key="6">
    <source>
        <dbReference type="Pfam" id="PF00326"/>
    </source>
</evidence>
<proteinExistence type="inferred from homology"/>
<gene>
    <name evidence="8" type="ORF">J3U88_04635</name>
</gene>
<reference evidence="8" key="1">
    <citation type="submission" date="2021-03" db="EMBL/GenBank/DDBJ databases">
        <authorList>
            <person name="Wang G."/>
        </authorList>
    </citation>
    <scope>NUCLEOTIDE SEQUENCE</scope>
    <source>
        <strain evidence="8">KCTC 12899</strain>
    </source>
</reference>
<dbReference type="InterPro" id="IPR002470">
    <property type="entry name" value="Peptidase_S9A"/>
</dbReference>
<dbReference type="Proteomes" id="UP000664417">
    <property type="component" value="Unassembled WGS sequence"/>
</dbReference>
<dbReference type="Gene3D" id="2.130.10.120">
    <property type="entry name" value="Prolyl oligopeptidase, N-terminal domain"/>
    <property type="match status" value="1"/>
</dbReference>
<sequence>MYQRLFLLALWATAAAFLTAGADPTLTSPKAPIAKKVPKKLEKHGDVRIDNYYWLNQREDPEVLAYLNQENAYTKSKMAHTEALQEALFEEMKGRIKQDDSSVPVLFQGYYYYSRKEEGKQYDIYCRRKGSMEAAEEVILDVNKLAEGHSFMSVRGLAVSPNNNLLAYGVDTRGRRIYQIRVKDLSTGKHLEETIDAGTANITWANDNKTFFYTKREEGTLRSYQIWRHELGGDKDTLVFHEKDETFNCGTYKSTSGKYVLIHSGQTVEDEVQVIPADKPTEAPRVFLKRERGHEYRVDHLDNHFYVMTNRNALNFKVMKTKDSDWAESSWQQVVAPREDVLIRGLDLFNNHLVLSETDNGISGLSVIDLKSGKRTQIKFDEEVYSIYSLGGMANRDPSNTKLRVSYQSLVTPSQVWDYDMVTGKGTLLKQDEILGGFDPSKYVSERIEVTARDGKKVPVSMVYPKGFKKAAKKPVLLYAYGSYGSSARIGFSSSRLSLLERGFGYAIAHIRGGQDKGRAWYEDGKMMNKKNTFTDFIDCGKHLIDKGYADKDLLFARGGSAGGLLMGAVLNMEPELFRGIHAAVPFVDVITTMLDPSIPLTTGEYDEWGNPNKKAEYQYILSYSPYDNITAANYTNLLVTTGLHDSQVQYWEPAKWVAKMRALKTGDNLLLLDTNMDAGHGGASGRFNRLKEMALITAFFLDLSGIDK</sequence>
<organism evidence="8 9">
    <name type="scientific">Acanthopleuribacter pedis</name>
    <dbReference type="NCBI Taxonomy" id="442870"/>
    <lineage>
        <taxon>Bacteria</taxon>
        <taxon>Pseudomonadati</taxon>
        <taxon>Acidobacteriota</taxon>
        <taxon>Holophagae</taxon>
        <taxon>Acanthopleuribacterales</taxon>
        <taxon>Acanthopleuribacteraceae</taxon>
        <taxon>Acanthopleuribacter</taxon>
    </lineage>
</organism>
<dbReference type="PANTHER" id="PTHR11757:SF19">
    <property type="entry name" value="PROLYL ENDOPEPTIDASE-LIKE"/>
    <property type="match status" value="1"/>
</dbReference>
<evidence type="ECO:0000256" key="5">
    <source>
        <dbReference type="SAM" id="SignalP"/>
    </source>
</evidence>
<dbReference type="Pfam" id="PF00326">
    <property type="entry name" value="Peptidase_S9"/>
    <property type="match status" value="1"/>
</dbReference>
<evidence type="ECO:0000256" key="4">
    <source>
        <dbReference type="ARBA" id="ARBA00022825"/>
    </source>
</evidence>
<dbReference type="Pfam" id="PF02897">
    <property type="entry name" value="Peptidase_S9_N"/>
    <property type="match status" value="1"/>
</dbReference>
<dbReference type="InterPro" id="IPR051543">
    <property type="entry name" value="Serine_Peptidase_S9A"/>
</dbReference>
<dbReference type="PRINTS" id="PR00862">
    <property type="entry name" value="PROLIGOPTASE"/>
</dbReference>
<evidence type="ECO:0000313" key="8">
    <source>
        <dbReference type="EMBL" id="MBO1317737.1"/>
    </source>
</evidence>
<feature type="signal peptide" evidence="5">
    <location>
        <begin position="1"/>
        <end position="22"/>
    </location>
</feature>
<dbReference type="GO" id="GO:0006508">
    <property type="term" value="P:proteolysis"/>
    <property type="evidence" value="ECO:0007669"/>
    <property type="project" value="UniProtKB-KW"/>
</dbReference>
<comment type="caution">
    <text evidence="8">The sequence shown here is derived from an EMBL/GenBank/DDBJ whole genome shotgun (WGS) entry which is preliminary data.</text>
</comment>
<accession>A0A8J7PZR4</accession>
<dbReference type="SUPFAM" id="SSF53474">
    <property type="entry name" value="alpha/beta-Hydrolases"/>
    <property type="match status" value="1"/>
</dbReference>
<dbReference type="AlphaFoldDB" id="A0A8J7PZR4"/>
<dbReference type="GO" id="GO:0004252">
    <property type="term" value="F:serine-type endopeptidase activity"/>
    <property type="evidence" value="ECO:0007669"/>
    <property type="project" value="InterPro"/>
</dbReference>
<evidence type="ECO:0000256" key="3">
    <source>
        <dbReference type="ARBA" id="ARBA00022801"/>
    </source>
</evidence>
<dbReference type="SUPFAM" id="SSF50993">
    <property type="entry name" value="Peptidase/esterase 'gauge' domain"/>
    <property type="match status" value="1"/>
</dbReference>
<evidence type="ECO:0000313" key="9">
    <source>
        <dbReference type="Proteomes" id="UP000664417"/>
    </source>
</evidence>
<evidence type="ECO:0000256" key="2">
    <source>
        <dbReference type="ARBA" id="ARBA00022670"/>
    </source>
</evidence>
<dbReference type="RefSeq" id="WP_207857155.1">
    <property type="nucleotide sequence ID" value="NZ_JAFREP010000003.1"/>
</dbReference>
<dbReference type="InterPro" id="IPR029058">
    <property type="entry name" value="AB_hydrolase_fold"/>
</dbReference>
<evidence type="ECO:0000259" key="7">
    <source>
        <dbReference type="Pfam" id="PF02897"/>
    </source>
</evidence>
<keyword evidence="4" id="KW-0720">Serine protease</keyword>
<protein>
    <submittedName>
        <fullName evidence="8">S9 family peptidase</fullName>
    </submittedName>
</protein>
<keyword evidence="2" id="KW-0645">Protease</keyword>
<dbReference type="InterPro" id="IPR001375">
    <property type="entry name" value="Peptidase_S9_cat"/>
</dbReference>
<dbReference type="InterPro" id="IPR023302">
    <property type="entry name" value="Pept_S9A_N"/>
</dbReference>
<keyword evidence="9" id="KW-1185">Reference proteome</keyword>
<dbReference type="EMBL" id="JAFREP010000003">
    <property type="protein sequence ID" value="MBO1317737.1"/>
    <property type="molecule type" value="Genomic_DNA"/>
</dbReference>
<dbReference type="PANTHER" id="PTHR11757">
    <property type="entry name" value="PROTEASE FAMILY S9A OLIGOPEPTIDASE"/>
    <property type="match status" value="1"/>
</dbReference>
<comment type="similarity">
    <text evidence="1">Belongs to the peptidase S9A family.</text>
</comment>
<dbReference type="Gene3D" id="3.40.50.1820">
    <property type="entry name" value="alpha/beta hydrolase"/>
    <property type="match status" value="1"/>
</dbReference>
<feature type="chain" id="PRO_5035239713" evidence="5">
    <location>
        <begin position="23"/>
        <end position="709"/>
    </location>
</feature>
<feature type="domain" description="Peptidase S9 prolyl oligopeptidase catalytic" evidence="6">
    <location>
        <begin position="492"/>
        <end position="704"/>
    </location>
</feature>
<name>A0A8J7PZR4_9BACT</name>
<feature type="domain" description="Peptidase S9A N-terminal" evidence="7">
    <location>
        <begin position="34"/>
        <end position="431"/>
    </location>
</feature>
<keyword evidence="3" id="KW-0378">Hydrolase</keyword>
<evidence type="ECO:0000256" key="1">
    <source>
        <dbReference type="ARBA" id="ARBA00005228"/>
    </source>
</evidence>
<keyword evidence="5" id="KW-0732">Signal</keyword>